<keyword evidence="7" id="KW-1185">Reference proteome</keyword>
<dbReference type="GO" id="GO:0009986">
    <property type="term" value="C:cell surface"/>
    <property type="evidence" value="ECO:0007669"/>
    <property type="project" value="Ensembl"/>
</dbReference>
<dbReference type="SUPFAM" id="SSF48726">
    <property type="entry name" value="Immunoglobulin"/>
    <property type="match status" value="4"/>
</dbReference>
<dbReference type="CDD" id="cd16093">
    <property type="entry name" value="IgC1_CH2_Mu"/>
    <property type="match status" value="1"/>
</dbReference>
<dbReference type="Proteomes" id="UP000001811">
    <property type="component" value="Unplaced"/>
</dbReference>
<dbReference type="Pfam" id="PF07654">
    <property type="entry name" value="C1-set"/>
    <property type="match status" value="4"/>
</dbReference>
<dbReference type="GeneTree" id="ENSGT00940000161491"/>
<evidence type="ECO:0000313" key="7">
    <source>
        <dbReference type="Proteomes" id="UP000001811"/>
    </source>
</evidence>
<dbReference type="GO" id="GO:0071757">
    <property type="term" value="C:hexameric IgM immunoglobulin complex"/>
    <property type="evidence" value="ECO:0007669"/>
    <property type="project" value="Ensembl"/>
</dbReference>
<dbReference type="InterPro" id="IPR007110">
    <property type="entry name" value="Ig-like_dom"/>
</dbReference>
<dbReference type="PROSITE" id="PS00290">
    <property type="entry name" value="IG_MHC"/>
    <property type="match status" value="3"/>
</dbReference>
<dbReference type="SMR" id="A0A5F9CAG4"/>
<evidence type="ECO:0000259" key="5">
    <source>
        <dbReference type="PROSITE" id="PS50835"/>
    </source>
</evidence>
<keyword evidence="4" id="KW-0812">Transmembrane</keyword>
<dbReference type="FunFam" id="2.60.40.10:FF:001836">
    <property type="entry name" value="Immunoglobulin heavy constant mu"/>
    <property type="match status" value="1"/>
</dbReference>
<feature type="domain" description="Ig-like" evidence="5">
    <location>
        <begin position="294"/>
        <end position="393"/>
    </location>
</feature>
<organism evidence="6 7">
    <name type="scientific">Oryctolagus cuniculus</name>
    <name type="common">Rabbit</name>
    <dbReference type="NCBI Taxonomy" id="9986"/>
    <lineage>
        <taxon>Eukaryota</taxon>
        <taxon>Metazoa</taxon>
        <taxon>Chordata</taxon>
        <taxon>Craniata</taxon>
        <taxon>Vertebrata</taxon>
        <taxon>Euteleostomi</taxon>
        <taxon>Mammalia</taxon>
        <taxon>Eutheria</taxon>
        <taxon>Euarchontoglires</taxon>
        <taxon>Glires</taxon>
        <taxon>Lagomorpha</taxon>
        <taxon>Leporidae</taxon>
        <taxon>Oryctolagus</taxon>
    </lineage>
</organism>
<dbReference type="GO" id="GO:0019731">
    <property type="term" value="P:antibacterial humoral response"/>
    <property type="evidence" value="ECO:0007669"/>
    <property type="project" value="Ensembl"/>
</dbReference>
<protein>
    <submittedName>
        <fullName evidence="6">Immunoglobulin heavy constant mu</fullName>
    </submittedName>
</protein>
<dbReference type="GO" id="GO:0031210">
    <property type="term" value="F:phosphatidylcholine binding"/>
    <property type="evidence" value="ECO:0007669"/>
    <property type="project" value="Ensembl"/>
</dbReference>
<dbReference type="AlphaFoldDB" id="A0A5F9CAG4"/>
<feature type="domain" description="Ig-like" evidence="5">
    <location>
        <begin position="403"/>
        <end position="504"/>
    </location>
</feature>
<dbReference type="Bgee" id="ENSOCUG00000013533">
    <property type="expression patterns" value="Expressed in ovary and 16 other cell types or tissues"/>
</dbReference>
<evidence type="ECO:0000313" key="6">
    <source>
        <dbReference type="Ensembl" id="ENSOCUP00000030725.1"/>
    </source>
</evidence>
<dbReference type="InterPro" id="IPR036179">
    <property type="entry name" value="Ig-like_dom_sf"/>
</dbReference>
<dbReference type="FunCoup" id="A0A5F9CAG4">
    <property type="interactions" value="67"/>
</dbReference>
<dbReference type="CDD" id="cd05768">
    <property type="entry name" value="IgC1_CH3_IgAGD_CH4_IgAEM"/>
    <property type="match status" value="1"/>
</dbReference>
<dbReference type="InterPro" id="IPR050380">
    <property type="entry name" value="Immune_Resp_Modulators"/>
</dbReference>
<evidence type="ECO:0000256" key="2">
    <source>
        <dbReference type="ARBA" id="ARBA00023180"/>
    </source>
</evidence>
<dbReference type="GO" id="GO:0002250">
    <property type="term" value="P:adaptive immune response"/>
    <property type="evidence" value="ECO:0007669"/>
    <property type="project" value="Ensembl"/>
</dbReference>
<keyword evidence="4" id="KW-1133">Transmembrane helix</keyword>
<dbReference type="GO" id="GO:0045087">
    <property type="term" value="P:innate immune response"/>
    <property type="evidence" value="ECO:0007669"/>
    <property type="project" value="Ensembl"/>
</dbReference>
<dbReference type="GO" id="GO:0071756">
    <property type="term" value="C:pentameric IgM immunoglobulin complex"/>
    <property type="evidence" value="ECO:0007669"/>
    <property type="project" value="Ensembl"/>
</dbReference>
<dbReference type="GO" id="GO:0003697">
    <property type="term" value="F:single-stranded DNA binding"/>
    <property type="evidence" value="ECO:0007669"/>
    <property type="project" value="Ensembl"/>
</dbReference>
<sequence length="548" mass="59475">MSIPRGYTGLSCQSLYPWTPARALGLCAVSRHTGCAATGVVCVWAATGDVPLCDAFDPWGPGTLVTVSSVSLSSPTLYPLVSCEGALTDGNLVAMGCLARDFLPSSITFSWSFKNNSEISSRTVRTFPVVKRGDKYMATSQVLVPSKDVLQGTEEYLVCKVQHDNSNRDLRVSFPVDSELPPNVSVFIPPRDSFSGSGTRKSRLICQATGFSPKQISVSWLRDGQKVESGVLTKPVEAETKGAGPATFSISSMLTITESDWLSQSLYTCRVDHRGIFFDKNVSMSSECSTTPSPGIQVFPIAPSFADTFLSKSARLICLVTDLTTYGSLNISWASHNGKALDTHMNITESHPNATFSAMGEASVCAEDWESGEQFTCTVTHADLPFPLKHTISKSREVAKHPPAVYVLPPAREQLVLRESATVTCLVKGFSPADVFVQWQQRGQPLSSDKYVTSAPAPEPQAPGLYFTHSTLTVTEEDWNSGETFTCVVGHEALPHMVTERTVDKSTEGEVGAEEEGFENLWTTASTFIVLFLLSLFYSTTVTLFKVK</sequence>
<feature type="domain" description="Ig-like" evidence="5">
    <location>
        <begin position="75"/>
        <end position="173"/>
    </location>
</feature>
<keyword evidence="2" id="KW-0325">Glycoprotein</keyword>
<dbReference type="PANTHER" id="PTHR23411">
    <property type="entry name" value="TAPASIN"/>
    <property type="match status" value="1"/>
</dbReference>
<reference evidence="6" key="3">
    <citation type="submission" date="2025-09" db="UniProtKB">
        <authorList>
            <consortium name="Ensembl"/>
        </authorList>
    </citation>
    <scope>IDENTIFICATION</scope>
    <source>
        <strain evidence="6">Thorbecke</strain>
    </source>
</reference>
<keyword evidence="1" id="KW-1015">Disulfide bond</keyword>
<accession>A0A5F9CAG4</accession>
<dbReference type="InterPro" id="IPR013783">
    <property type="entry name" value="Ig-like_fold"/>
</dbReference>
<dbReference type="GO" id="GO:0042834">
    <property type="term" value="F:peptidoglycan binding"/>
    <property type="evidence" value="ECO:0007669"/>
    <property type="project" value="Ensembl"/>
</dbReference>
<evidence type="ECO:0000256" key="4">
    <source>
        <dbReference type="SAM" id="Phobius"/>
    </source>
</evidence>
<dbReference type="InterPro" id="IPR003006">
    <property type="entry name" value="Ig/MHC_CS"/>
</dbReference>
<proteinExistence type="predicted"/>
<evidence type="ECO:0000256" key="1">
    <source>
        <dbReference type="ARBA" id="ARBA00023157"/>
    </source>
</evidence>
<feature type="domain" description="Ig-like" evidence="5">
    <location>
        <begin position="182"/>
        <end position="283"/>
    </location>
</feature>
<evidence type="ECO:0000256" key="3">
    <source>
        <dbReference type="ARBA" id="ARBA00023319"/>
    </source>
</evidence>
<dbReference type="FunFam" id="2.60.40.10:FF:000998">
    <property type="entry name" value="Immunoglobulin heavy constant epsilon"/>
    <property type="match status" value="1"/>
</dbReference>
<dbReference type="PROSITE" id="PS50835">
    <property type="entry name" value="IG_LIKE"/>
    <property type="match status" value="4"/>
</dbReference>
<name>A0A5F9CAG4_RABIT</name>
<dbReference type="InParanoid" id="A0A5F9CAG4"/>
<keyword evidence="4" id="KW-0472">Membrane</keyword>
<dbReference type="FunFam" id="2.60.40.10:FF:000463">
    <property type="entry name" value="Immunoglobulin heavy constant gamma 1"/>
    <property type="match status" value="2"/>
</dbReference>
<gene>
    <name evidence="6" type="primary">IGHM</name>
</gene>
<reference evidence="6" key="2">
    <citation type="submission" date="2025-08" db="UniProtKB">
        <authorList>
            <consortium name="Ensembl"/>
        </authorList>
    </citation>
    <scope>IDENTIFICATION</scope>
    <source>
        <strain evidence="6">Thorbecke</strain>
    </source>
</reference>
<reference evidence="6 7" key="1">
    <citation type="journal article" date="2011" name="Nature">
        <title>A high-resolution map of human evolutionary constraint using 29 mammals.</title>
        <authorList>
            <person name="Lindblad-Toh K."/>
            <person name="Garber M."/>
            <person name="Zuk O."/>
            <person name="Lin M.F."/>
            <person name="Parker B.J."/>
            <person name="Washietl S."/>
            <person name="Kheradpour P."/>
            <person name="Ernst J."/>
            <person name="Jordan G."/>
            <person name="Mauceli E."/>
            <person name="Ward L.D."/>
            <person name="Lowe C.B."/>
            <person name="Holloway A.K."/>
            <person name="Clamp M."/>
            <person name="Gnerre S."/>
            <person name="Alfoldi J."/>
            <person name="Beal K."/>
            <person name="Chang J."/>
            <person name="Clawson H."/>
            <person name="Cuff J."/>
            <person name="Di Palma F."/>
            <person name="Fitzgerald S."/>
            <person name="Flicek P."/>
            <person name="Guttman M."/>
            <person name="Hubisz M.J."/>
            <person name="Jaffe D.B."/>
            <person name="Jungreis I."/>
            <person name="Kent W.J."/>
            <person name="Kostka D."/>
            <person name="Lara M."/>
            <person name="Martins A.L."/>
            <person name="Massingham T."/>
            <person name="Moltke I."/>
            <person name="Raney B.J."/>
            <person name="Rasmussen M.D."/>
            <person name="Robinson J."/>
            <person name="Stark A."/>
            <person name="Vilella A.J."/>
            <person name="Wen J."/>
            <person name="Xie X."/>
            <person name="Zody M.C."/>
            <person name="Baldwin J."/>
            <person name="Bloom T."/>
            <person name="Chin C.W."/>
            <person name="Heiman D."/>
            <person name="Nicol R."/>
            <person name="Nusbaum C."/>
            <person name="Young S."/>
            <person name="Wilkinson J."/>
            <person name="Worley K.C."/>
            <person name="Kovar C.L."/>
            <person name="Muzny D.M."/>
            <person name="Gibbs R.A."/>
            <person name="Cree A."/>
            <person name="Dihn H.H."/>
            <person name="Fowler G."/>
            <person name="Jhangiani S."/>
            <person name="Joshi V."/>
            <person name="Lee S."/>
            <person name="Lewis L.R."/>
            <person name="Nazareth L.V."/>
            <person name="Okwuonu G."/>
            <person name="Santibanez J."/>
            <person name="Warren W.C."/>
            <person name="Mardis E.R."/>
            <person name="Weinstock G.M."/>
            <person name="Wilson R.K."/>
            <person name="Delehaunty K."/>
            <person name="Dooling D."/>
            <person name="Fronik C."/>
            <person name="Fulton L."/>
            <person name="Fulton B."/>
            <person name="Graves T."/>
            <person name="Minx P."/>
            <person name="Sodergren E."/>
            <person name="Birney E."/>
            <person name="Margulies E.H."/>
            <person name="Herrero J."/>
            <person name="Green E.D."/>
            <person name="Haussler D."/>
            <person name="Siepel A."/>
            <person name="Goldman N."/>
            <person name="Pollard K.S."/>
            <person name="Pedersen J.S."/>
            <person name="Lander E.S."/>
            <person name="Kellis M."/>
        </authorList>
    </citation>
    <scope>NUCLEOTIDE SEQUENCE [LARGE SCALE GENOMIC DNA]</scope>
    <source>
        <strain evidence="7">Thorbecke</strain>
    </source>
</reference>
<dbReference type="InterPro" id="IPR003597">
    <property type="entry name" value="Ig_C1-set"/>
</dbReference>
<dbReference type="Gene3D" id="2.60.40.10">
    <property type="entry name" value="Immunoglobulins"/>
    <property type="match status" value="4"/>
</dbReference>
<feature type="transmembrane region" description="Helical" evidence="4">
    <location>
        <begin position="521"/>
        <end position="545"/>
    </location>
</feature>
<dbReference type="GO" id="GO:0050829">
    <property type="term" value="P:defense response to Gram-negative bacterium"/>
    <property type="evidence" value="ECO:0007669"/>
    <property type="project" value="Ensembl"/>
</dbReference>
<dbReference type="SMART" id="SM00407">
    <property type="entry name" value="IGc1"/>
    <property type="match status" value="4"/>
</dbReference>
<keyword evidence="3" id="KW-0393">Immunoglobulin domain</keyword>
<dbReference type="Ensembl" id="ENSOCUT00000052570.1">
    <property type="protein sequence ID" value="ENSOCUP00000030725.1"/>
    <property type="gene ID" value="ENSOCUG00000013533.4"/>
</dbReference>
<dbReference type="GO" id="GO:0034987">
    <property type="term" value="F:immunoglobulin receptor binding"/>
    <property type="evidence" value="ECO:0007669"/>
    <property type="project" value="Ensembl"/>
</dbReference>